<sequence>MPAKKTTNGDATGSDGSVVTLTEAEIKLMSVVLKLSGPGSKPNPNWDTVATEMGLKDNKSSRERFRQVCKKQGWFEAEEAPGTPANRSAKRKASADDSQGDREAEATPVRKRKLNAEKAVAAAIDDALAEDAELKEEEHVEDDMTGGEI</sequence>
<gene>
    <name evidence="2" type="ORF">JX265_003155</name>
</gene>
<feature type="region of interest" description="Disordered" evidence="1">
    <location>
        <begin position="35"/>
        <end position="115"/>
    </location>
</feature>
<reference evidence="2" key="1">
    <citation type="submission" date="2021-03" db="EMBL/GenBank/DDBJ databases">
        <title>Revisited historic fungal species revealed as producer of novel bioactive compounds through whole genome sequencing and comparative genomics.</title>
        <authorList>
            <person name="Vignolle G.A."/>
            <person name="Hochenegger N."/>
            <person name="Mach R.L."/>
            <person name="Mach-Aigner A.R."/>
            <person name="Javad Rahimi M."/>
            <person name="Salim K.A."/>
            <person name="Chan C.M."/>
            <person name="Lim L.B.L."/>
            <person name="Cai F."/>
            <person name="Druzhinina I.S."/>
            <person name="U'Ren J.M."/>
            <person name="Derntl C."/>
        </authorList>
    </citation>
    <scope>NUCLEOTIDE SEQUENCE</scope>
    <source>
        <strain evidence="2">TUCIM 5799</strain>
    </source>
</reference>
<proteinExistence type="predicted"/>
<feature type="compositionally biased region" description="Basic and acidic residues" evidence="1">
    <location>
        <begin position="54"/>
        <end position="66"/>
    </location>
</feature>
<name>A0A9Q0APZ6_9PEZI</name>
<dbReference type="EMBL" id="JAFIMR010000005">
    <property type="protein sequence ID" value="KAI1878978.1"/>
    <property type="molecule type" value="Genomic_DNA"/>
</dbReference>
<evidence type="ECO:0000256" key="1">
    <source>
        <dbReference type="SAM" id="MobiDB-lite"/>
    </source>
</evidence>
<evidence type="ECO:0000313" key="2">
    <source>
        <dbReference type="EMBL" id="KAI1878978.1"/>
    </source>
</evidence>
<evidence type="ECO:0000313" key="3">
    <source>
        <dbReference type="Proteomes" id="UP000829685"/>
    </source>
</evidence>
<organism evidence="2 3">
    <name type="scientific">Neoarthrinium moseri</name>
    <dbReference type="NCBI Taxonomy" id="1658444"/>
    <lineage>
        <taxon>Eukaryota</taxon>
        <taxon>Fungi</taxon>
        <taxon>Dikarya</taxon>
        <taxon>Ascomycota</taxon>
        <taxon>Pezizomycotina</taxon>
        <taxon>Sordariomycetes</taxon>
        <taxon>Xylariomycetidae</taxon>
        <taxon>Amphisphaeriales</taxon>
        <taxon>Apiosporaceae</taxon>
        <taxon>Neoarthrinium</taxon>
    </lineage>
</organism>
<protein>
    <recommendedName>
        <fullName evidence="4">Myb-like domain-containing protein</fullName>
    </recommendedName>
</protein>
<feature type="region of interest" description="Disordered" evidence="1">
    <location>
        <begin position="129"/>
        <end position="149"/>
    </location>
</feature>
<accession>A0A9Q0APZ6</accession>
<evidence type="ECO:0008006" key="4">
    <source>
        <dbReference type="Google" id="ProtNLM"/>
    </source>
</evidence>
<dbReference type="AlphaFoldDB" id="A0A9Q0APZ6"/>
<feature type="compositionally biased region" description="Basic and acidic residues" evidence="1">
    <location>
        <begin position="93"/>
        <end position="105"/>
    </location>
</feature>
<keyword evidence="3" id="KW-1185">Reference proteome</keyword>
<dbReference type="Proteomes" id="UP000829685">
    <property type="component" value="Unassembled WGS sequence"/>
</dbReference>
<comment type="caution">
    <text evidence="2">The sequence shown here is derived from an EMBL/GenBank/DDBJ whole genome shotgun (WGS) entry which is preliminary data.</text>
</comment>